<accession>A0ABX0KCT3</accession>
<feature type="transmembrane region" description="Helical" evidence="1">
    <location>
        <begin position="12"/>
        <end position="36"/>
    </location>
</feature>
<keyword evidence="3" id="KW-1185">Reference proteome</keyword>
<feature type="transmembrane region" description="Helical" evidence="1">
    <location>
        <begin position="42"/>
        <end position="63"/>
    </location>
</feature>
<keyword evidence="1" id="KW-0812">Transmembrane</keyword>
<protein>
    <submittedName>
        <fullName evidence="2">Uncharacterized protein</fullName>
    </submittedName>
</protein>
<name>A0ABX0KCT3_9PROT</name>
<comment type="caution">
    <text evidence="2">The sequence shown here is derived from an EMBL/GenBank/DDBJ whole genome shotgun (WGS) entry which is preliminary data.</text>
</comment>
<sequence>MADGTGITAMMKALFFGMTLSFFLFLSLVAVLFCFGEASPQAGIFLCCGVAGLFCFVAGLITAKGMAR</sequence>
<reference evidence="2 3" key="1">
    <citation type="journal article" date="2020" name="Int. J. Syst. Evol. Microbiol.">
        <title>Novel acetic acid bacteria from cider fermentations: Acetobacter conturbans sp. nov. and Acetobacter fallax sp. nov.</title>
        <authorList>
            <person name="Sombolestani A.S."/>
            <person name="Cleenwerck I."/>
            <person name="Cnockaert M."/>
            <person name="Borremans W."/>
            <person name="Wieme A.D."/>
            <person name="De Vuyst L."/>
            <person name="Vandamme P."/>
        </authorList>
    </citation>
    <scope>NUCLEOTIDE SEQUENCE [LARGE SCALE GENOMIC DNA]</scope>
    <source>
        <strain evidence="2 3">LMG 1637</strain>
    </source>
</reference>
<keyword evidence="1" id="KW-0472">Membrane</keyword>
<dbReference type="RefSeq" id="WP_173578282.1">
    <property type="nucleotide sequence ID" value="NZ_WOSW01000039.1"/>
</dbReference>
<dbReference type="Proteomes" id="UP000615326">
    <property type="component" value="Unassembled WGS sequence"/>
</dbReference>
<evidence type="ECO:0000313" key="2">
    <source>
        <dbReference type="EMBL" id="NHO33815.1"/>
    </source>
</evidence>
<dbReference type="EMBL" id="WOSW01000039">
    <property type="protein sequence ID" value="NHO33815.1"/>
    <property type="molecule type" value="Genomic_DNA"/>
</dbReference>
<evidence type="ECO:0000256" key="1">
    <source>
        <dbReference type="SAM" id="Phobius"/>
    </source>
</evidence>
<proteinExistence type="predicted"/>
<gene>
    <name evidence="2" type="ORF">GOB84_14900</name>
</gene>
<evidence type="ECO:0000313" key="3">
    <source>
        <dbReference type="Proteomes" id="UP000615326"/>
    </source>
</evidence>
<keyword evidence="1" id="KW-1133">Transmembrane helix</keyword>
<organism evidence="2 3">
    <name type="scientific">Acetobacter fallax</name>
    <dbReference type="NCBI Taxonomy" id="1737473"/>
    <lineage>
        <taxon>Bacteria</taxon>
        <taxon>Pseudomonadati</taxon>
        <taxon>Pseudomonadota</taxon>
        <taxon>Alphaproteobacteria</taxon>
        <taxon>Acetobacterales</taxon>
        <taxon>Acetobacteraceae</taxon>
        <taxon>Acetobacter</taxon>
    </lineage>
</organism>